<feature type="transmembrane region" description="Helical" evidence="7">
    <location>
        <begin position="362"/>
        <end position="384"/>
    </location>
</feature>
<feature type="region of interest" description="Disordered" evidence="6">
    <location>
        <begin position="483"/>
        <end position="540"/>
    </location>
</feature>
<keyword evidence="9" id="KW-1185">Reference proteome</keyword>
<keyword evidence="2" id="KW-0813">Transport</keyword>
<evidence type="ECO:0008006" key="10">
    <source>
        <dbReference type="Google" id="ProtNLM"/>
    </source>
</evidence>
<dbReference type="GO" id="GO:0022857">
    <property type="term" value="F:transmembrane transporter activity"/>
    <property type="evidence" value="ECO:0007669"/>
    <property type="project" value="InterPro"/>
</dbReference>
<feature type="compositionally biased region" description="Low complexity" evidence="6">
    <location>
        <begin position="29"/>
        <end position="50"/>
    </location>
</feature>
<keyword evidence="3 7" id="KW-0812">Transmembrane</keyword>
<keyword evidence="5 7" id="KW-0472">Membrane</keyword>
<dbReference type="Gene3D" id="1.20.1250.20">
    <property type="entry name" value="MFS general substrate transporter like domains"/>
    <property type="match status" value="2"/>
</dbReference>
<feature type="transmembrane region" description="Helical" evidence="7">
    <location>
        <begin position="231"/>
        <end position="253"/>
    </location>
</feature>
<reference evidence="8 9" key="1">
    <citation type="journal article" date="2015" name="Front. Microbiol.">
        <title>Genome sequence of the plant growth promoting endophytic yeast Rhodotorula graminis WP1.</title>
        <authorList>
            <person name="Firrincieli A."/>
            <person name="Otillar R."/>
            <person name="Salamov A."/>
            <person name="Schmutz J."/>
            <person name="Khan Z."/>
            <person name="Redman R.S."/>
            <person name="Fleck N.D."/>
            <person name="Lindquist E."/>
            <person name="Grigoriev I.V."/>
            <person name="Doty S.L."/>
        </authorList>
    </citation>
    <scope>NUCLEOTIDE SEQUENCE [LARGE SCALE GENOMIC DNA]</scope>
    <source>
        <strain evidence="8 9">WP1</strain>
    </source>
</reference>
<gene>
    <name evidence="8" type="ORF">RHOBADRAFT_53461</name>
</gene>
<evidence type="ECO:0000313" key="9">
    <source>
        <dbReference type="Proteomes" id="UP000053890"/>
    </source>
</evidence>
<evidence type="ECO:0000256" key="2">
    <source>
        <dbReference type="ARBA" id="ARBA00022448"/>
    </source>
</evidence>
<dbReference type="GeneID" id="28977293"/>
<feature type="transmembrane region" description="Helical" evidence="7">
    <location>
        <begin position="890"/>
        <end position="908"/>
    </location>
</feature>
<feature type="region of interest" description="Disordered" evidence="6">
    <location>
        <begin position="617"/>
        <end position="721"/>
    </location>
</feature>
<evidence type="ECO:0000256" key="1">
    <source>
        <dbReference type="ARBA" id="ARBA00004141"/>
    </source>
</evidence>
<dbReference type="PANTHER" id="PTHR23504:SF17">
    <property type="entry name" value="MAJOR FACILITATOR SUPERFAMILY (MFS) PROFILE DOMAIN-CONTAINING PROTEIN"/>
    <property type="match status" value="1"/>
</dbReference>
<feature type="compositionally biased region" description="Low complexity" evidence="6">
    <location>
        <begin position="522"/>
        <end position="534"/>
    </location>
</feature>
<feature type="transmembrane region" description="Helical" evidence="7">
    <location>
        <begin position="273"/>
        <end position="296"/>
    </location>
</feature>
<protein>
    <recommendedName>
        <fullName evidence="10">Major facilitator superfamily (MFS) profile domain-containing protein</fullName>
    </recommendedName>
</protein>
<organism evidence="8 9">
    <name type="scientific">Rhodotorula graminis (strain WP1)</name>
    <dbReference type="NCBI Taxonomy" id="578459"/>
    <lineage>
        <taxon>Eukaryota</taxon>
        <taxon>Fungi</taxon>
        <taxon>Dikarya</taxon>
        <taxon>Basidiomycota</taxon>
        <taxon>Pucciniomycotina</taxon>
        <taxon>Microbotryomycetes</taxon>
        <taxon>Sporidiobolales</taxon>
        <taxon>Sporidiobolaceae</taxon>
        <taxon>Rhodotorula</taxon>
    </lineage>
</organism>
<dbReference type="OrthoDB" id="10262656at2759"/>
<dbReference type="InterPro" id="IPR036259">
    <property type="entry name" value="MFS_trans_sf"/>
</dbReference>
<feature type="transmembrane region" description="Helical" evidence="7">
    <location>
        <begin position="920"/>
        <end position="953"/>
    </location>
</feature>
<feature type="compositionally biased region" description="Polar residues" evidence="6">
    <location>
        <begin position="673"/>
        <end position="683"/>
    </location>
</feature>
<dbReference type="AlphaFoldDB" id="A0A194S4P4"/>
<accession>A0A194S4P4</accession>
<evidence type="ECO:0000256" key="6">
    <source>
        <dbReference type="SAM" id="MobiDB-lite"/>
    </source>
</evidence>
<evidence type="ECO:0000313" key="8">
    <source>
        <dbReference type="EMBL" id="KPV75489.1"/>
    </source>
</evidence>
<feature type="compositionally biased region" description="Polar residues" evidence="6">
    <location>
        <begin position="702"/>
        <end position="719"/>
    </location>
</feature>
<dbReference type="Proteomes" id="UP000053890">
    <property type="component" value="Unassembled WGS sequence"/>
</dbReference>
<dbReference type="GO" id="GO:0016020">
    <property type="term" value="C:membrane"/>
    <property type="evidence" value="ECO:0007669"/>
    <property type="project" value="UniProtKB-SubCell"/>
</dbReference>
<dbReference type="SUPFAM" id="SSF103473">
    <property type="entry name" value="MFS general substrate transporter"/>
    <property type="match status" value="2"/>
</dbReference>
<feature type="compositionally biased region" description="Basic and acidic residues" evidence="6">
    <location>
        <begin position="510"/>
        <end position="519"/>
    </location>
</feature>
<dbReference type="InterPro" id="IPR011701">
    <property type="entry name" value="MFS"/>
</dbReference>
<comment type="subcellular location">
    <subcellularLocation>
        <location evidence="1">Membrane</location>
        <topology evidence="1">Multi-pass membrane protein</topology>
    </subcellularLocation>
</comment>
<feature type="transmembrane region" description="Helical" evidence="7">
    <location>
        <begin position="859"/>
        <end position="878"/>
    </location>
</feature>
<feature type="region of interest" description="Disordered" evidence="6">
    <location>
        <begin position="1"/>
        <end position="211"/>
    </location>
</feature>
<evidence type="ECO:0000256" key="3">
    <source>
        <dbReference type="ARBA" id="ARBA00022692"/>
    </source>
</evidence>
<evidence type="ECO:0000256" key="5">
    <source>
        <dbReference type="ARBA" id="ARBA00023136"/>
    </source>
</evidence>
<feature type="compositionally biased region" description="Basic and acidic residues" evidence="6">
    <location>
        <begin position="623"/>
        <end position="632"/>
    </location>
</feature>
<evidence type="ECO:0000256" key="7">
    <source>
        <dbReference type="SAM" id="Phobius"/>
    </source>
</evidence>
<name>A0A194S4P4_RHOGW</name>
<feature type="transmembrane region" description="Helical" evidence="7">
    <location>
        <begin position="404"/>
        <end position="427"/>
    </location>
</feature>
<feature type="transmembrane region" description="Helical" evidence="7">
    <location>
        <begin position="999"/>
        <end position="1018"/>
    </location>
</feature>
<dbReference type="PANTHER" id="PTHR23504">
    <property type="entry name" value="MAJOR FACILITATOR SUPERFAMILY DOMAIN-CONTAINING PROTEIN 10"/>
    <property type="match status" value="1"/>
</dbReference>
<dbReference type="EMBL" id="KQ474078">
    <property type="protein sequence ID" value="KPV75489.1"/>
    <property type="molecule type" value="Genomic_DNA"/>
</dbReference>
<evidence type="ECO:0000256" key="4">
    <source>
        <dbReference type="ARBA" id="ARBA00022989"/>
    </source>
</evidence>
<sequence>MSTPVARSVLTEPGPLGPAPDTATDPQDASLAPLSSSPHSPPSASSGPLSFKRRAAQARSGRDKSSRGGILGSILSRSNDDDDQHDMVPNPPTLRRPDAPSHIALPPGSHVGESAAYRRTGASDEEDDDELSPGAGGALGGKGWRRRLPSAAAQRRMLSASAGAAGGGAGPRSRRSTGASAFLSPSKEPGMLSPTYSPSARGGDGGGGAGDGAFPGDAGPIVVTPLPKIPIFVLSICMLGEFLSASVCSPFLFFMVESFGVGENGGGESAVSLWTGVVAAVFFLSQFLTAMIWVSVADKHGRRAVLCASLLGNGLTVMAFGTSRNLGTAICTRLAMGLFNGAVGVARSAVQDVTDESNRSTAYTILGLLWGMGGIVGSVLGGTLEHPVEKYPRYFGDSHLFAEYPYLLPCMVAGSVTLFGGVISLGLNRDGGQREGGIHLPTEKDVEVAAGTLARIKDWFLARTSSLLARLPRRPPIHLAHSSGAVSLHPSSADVPPLPSPAESPEITDDAGRGREPSRHQGSAYGYASSRRASQVNFERDSGLRIPSMRRRGFRSTSMATTSRYDADSEVPHSFAERLLLAQNQAVFSLSDVFLAKAAADDDFHAVEYDGSVFERDDDEESRIEGVDHDGANSEYEGVGFGTAPPSMDDLRGEAARQAAQAPVPPFARPGSPSHSLAPQQQPRAPRRGTLLSPTRDRIVSHATNPSRQRRVSTSSSARPMSIYDNSGLAPETIASAAGQLVAQHQQQLSAPTTPDESRFSPMAAIPETRAASIIEHGASDDDASTVIDYGGAGVGGGPSAAAGDVGSGANSVVWQLPLAMIAQYLCVGMHGTACDQMFTSFLVTPIASGGLGLSADHYAALVATMFFFSLIWQFRFYSAVGPPNGSLSHLSMFRLGLILYVPVYLLFPELRGLVGDGDKVGLVMLGMIVLSAIRYLANACAYTAVMVLINVMTPPELVPLANGLAQSCISLARFIGPLLGGSVFAASIADPANAHPSAGFHLIAALCFFGFVLSWRIK</sequence>
<feature type="transmembrane region" description="Helical" evidence="7">
    <location>
        <begin position="965"/>
        <end position="987"/>
    </location>
</feature>
<dbReference type="OMA" id="RYLANAC"/>
<keyword evidence="4 7" id="KW-1133">Transmembrane helix</keyword>
<proteinExistence type="predicted"/>
<dbReference type="InterPro" id="IPR001958">
    <property type="entry name" value="Tet-R_TetA/multi-R_MdtG-like"/>
</dbReference>
<dbReference type="RefSeq" id="XP_018271538.1">
    <property type="nucleotide sequence ID" value="XM_018416845.1"/>
</dbReference>
<dbReference type="Pfam" id="PF07690">
    <property type="entry name" value="MFS_1"/>
    <property type="match status" value="1"/>
</dbReference>
<feature type="compositionally biased region" description="Gly residues" evidence="6">
    <location>
        <begin position="202"/>
        <end position="211"/>
    </location>
</feature>
<dbReference type="PRINTS" id="PR01035">
    <property type="entry name" value="TCRTETA"/>
</dbReference>